<evidence type="ECO:0000256" key="9">
    <source>
        <dbReference type="ARBA" id="ARBA00023157"/>
    </source>
</evidence>
<dbReference type="Pfam" id="PF12032">
    <property type="entry name" value="CLIP"/>
    <property type="match status" value="1"/>
</dbReference>
<dbReference type="PROSITE" id="PS51888">
    <property type="entry name" value="CLIP"/>
    <property type="match status" value="1"/>
</dbReference>
<proteinExistence type="inferred from homology"/>
<keyword evidence="3" id="KW-0399">Innate immunity</keyword>
<dbReference type="InterPro" id="IPR001254">
    <property type="entry name" value="Trypsin_dom"/>
</dbReference>
<accession>A0A182W9F1</accession>
<keyword evidence="4 12" id="KW-0645">Protease</keyword>
<dbReference type="InterPro" id="IPR051487">
    <property type="entry name" value="Ser/Thr_Proteases_Immune/Dev"/>
</dbReference>
<dbReference type="InterPro" id="IPR001314">
    <property type="entry name" value="Peptidase_S1A"/>
</dbReference>
<dbReference type="PRINTS" id="PR00722">
    <property type="entry name" value="CHYMOTRYPSIN"/>
</dbReference>
<keyword evidence="6 12" id="KW-0378">Hydrolase</keyword>
<evidence type="ECO:0000259" key="13">
    <source>
        <dbReference type="PROSITE" id="PS50240"/>
    </source>
</evidence>
<organism evidence="15 16">
    <name type="scientific">Anopheles minimus</name>
    <dbReference type="NCBI Taxonomy" id="112268"/>
    <lineage>
        <taxon>Eukaryota</taxon>
        <taxon>Metazoa</taxon>
        <taxon>Ecdysozoa</taxon>
        <taxon>Arthropoda</taxon>
        <taxon>Hexapoda</taxon>
        <taxon>Insecta</taxon>
        <taxon>Pterygota</taxon>
        <taxon>Neoptera</taxon>
        <taxon>Endopterygota</taxon>
        <taxon>Diptera</taxon>
        <taxon>Nematocera</taxon>
        <taxon>Culicoidea</taxon>
        <taxon>Culicidae</taxon>
        <taxon>Anophelinae</taxon>
        <taxon>Anopheles</taxon>
    </lineage>
</organism>
<dbReference type="InterPro" id="IPR009003">
    <property type="entry name" value="Peptidase_S1_PA"/>
</dbReference>
<dbReference type="InterPro" id="IPR018114">
    <property type="entry name" value="TRYPSIN_HIS"/>
</dbReference>
<dbReference type="GO" id="GO:0004252">
    <property type="term" value="F:serine-type endopeptidase activity"/>
    <property type="evidence" value="ECO:0007669"/>
    <property type="project" value="UniProtKB-UniRule"/>
</dbReference>
<dbReference type="Gene3D" id="3.30.1640.30">
    <property type="match status" value="1"/>
</dbReference>
<evidence type="ECO:0000256" key="5">
    <source>
        <dbReference type="ARBA" id="ARBA00022729"/>
    </source>
</evidence>
<dbReference type="PROSITE" id="PS00134">
    <property type="entry name" value="TRYPSIN_HIS"/>
    <property type="match status" value="1"/>
</dbReference>
<dbReference type="VEuPathDB" id="VectorBase:AMIN006979"/>
<keyword evidence="8" id="KW-0391">Immunity</keyword>
<dbReference type="InterPro" id="IPR043504">
    <property type="entry name" value="Peptidase_S1_PA_chymotrypsin"/>
</dbReference>
<sequence length="290" mass="33032">MKHIREHSTWRICCGVVSLMMVVQCYGQESEPCSTPNGTAGRCIKVRDCGYVLDLMRKDNFRFNDTEYLEQLQCGIRPDGLTLVCCPQVTNDPQCGPSSFVVRVMGGNDTEIGEYPWLALLRFQARNREIKSNCGGSLIAKRFVLTAAHCYTSAKKKLLSVHSVRLAEWNFNNHRSRKDCKQLKDYDIPICRKDYEVERFVLHPQYRVSHGVHLNDIALIELATDVEYNVFVAPICLPVDVPRLPPDDIVKEYTAAGWGSTEQSSGMSNHLMQLCLSEWELVLHRPVELH</sequence>
<evidence type="ECO:0000313" key="16">
    <source>
        <dbReference type="Proteomes" id="UP000075920"/>
    </source>
</evidence>
<dbReference type="CDD" id="cd00190">
    <property type="entry name" value="Tryp_SPc"/>
    <property type="match status" value="1"/>
</dbReference>
<dbReference type="PROSITE" id="PS50240">
    <property type="entry name" value="TRYPSIN_DOM"/>
    <property type="match status" value="1"/>
</dbReference>
<evidence type="ECO:0000256" key="10">
    <source>
        <dbReference type="ARBA" id="ARBA00023180"/>
    </source>
</evidence>
<feature type="chain" id="PRO_5023970174" description="CLIP domain-containing serine protease" evidence="12">
    <location>
        <begin position="28"/>
        <end position="290"/>
    </location>
</feature>
<feature type="domain" description="Peptidase S1" evidence="13">
    <location>
        <begin position="104"/>
        <end position="274"/>
    </location>
</feature>
<evidence type="ECO:0000256" key="2">
    <source>
        <dbReference type="ARBA" id="ARBA00022525"/>
    </source>
</evidence>
<keyword evidence="10" id="KW-0325">Glycoprotein</keyword>
<dbReference type="Pfam" id="PF00089">
    <property type="entry name" value="Trypsin"/>
    <property type="match status" value="1"/>
</dbReference>
<keyword evidence="5 12" id="KW-0732">Signal</keyword>
<name>A0A182W9F1_9DIPT</name>
<dbReference type="SMART" id="SM00680">
    <property type="entry name" value="CLIP"/>
    <property type="match status" value="1"/>
</dbReference>
<reference evidence="15" key="2">
    <citation type="submission" date="2020-05" db="UniProtKB">
        <authorList>
            <consortium name="EnsemblMetazoa"/>
        </authorList>
    </citation>
    <scope>IDENTIFICATION</scope>
    <source>
        <strain evidence="15">MINIMUS1</strain>
    </source>
</reference>
<dbReference type="STRING" id="112268.A0A182W9F1"/>
<comment type="subcellular location">
    <subcellularLocation>
        <location evidence="1 12">Secreted</location>
    </subcellularLocation>
</comment>
<evidence type="ECO:0000259" key="14">
    <source>
        <dbReference type="PROSITE" id="PS51888"/>
    </source>
</evidence>
<evidence type="ECO:0000256" key="3">
    <source>
        <dbReference type="ARBA" id="ARBA00022588"/>
    </source>
</evidence>
<protein>
    <recommendedName>
        <fullName evidence="12">CLIP domain-containing serine protease</fullName>
        <ecNumber evidence="12">3.4.21.-</ecNumber>
    </recommendedName>
</protein>
<dbReference type="FunFam" id="2.40.10.10:FF:000028">
    <property type="entry name" value="Serine protease easter"/>
    <property type="match status" value="1"/>
</dbReference>
<dbReference type="EC" id="3.4.21.-" evidence="12"/>
<dbReference type="InterPro" id="IPR038565">
    <property type="entry name" value="CLIP_sf"/>
</dbReference>
<dbReference type="PANTHER" id="PTHR24256">
    <property type="entry name" value="TRYPTASE-RELATED"/>
    <property type="match status" value="1"/>
</dbReference>
<dbReference type="GO" id="GO:0045087">
    <property type="term" value="P:innate immune response"/>
    <property type="evidence" value="ECO:0007669"/>
    <property type="project" value="UniProtKB-KW"/>
</dbReference>
<keyword evidence="9" id="KW-1015">Disulfide bond</keyword>
<evidence type="ECO:0000256" key="6">
    <source>
        <dbReference type="ARBA" id="ARBA00022801"/>
    </source>
</evidence>
<evidence type="ECO:0000256" key="8">
    <source>
        <dbReference type="ARBA" id="ARBA00022859"/>
    </source>
</evidence>
<keyword evidence="16" id="KW-1185">Reference proteome</keyword>
<comment type="domain">
    <text evidence="12">The clip domain consists of 35-55 residues which are 'knitted' together usually by 3 conserved disulfide bonds forming a clip-like compact structure.</text>
</comment>
<dbReference type="GO" id="GO:0006508">
    <property type="term" value="P:proteolysis"/>
    <property type="evidence" value="ECO:0007669"/>
    <property type="project" value="UniProtKB-KW"/>
</dbReference>
<evidence type="ECO:0000256" key="11">
    <source>
        <dbReference type="ARBA" id="ARBA00024195"/>
    </source>
</evidence>
<evidence type="ECO:0000313" key="15">
    <source>
        <dbReference type="EnsemblMetazoa" id="AMIN006979-PA"/>
    </source>
</evidence>
<dbReference type="EnsemblMetazoa" id="AMIN006979-RA">
    <property type="protein sequence ID" value="AMIN006979-PA"/>
    <property type="gene ID" value="AMIN006979"/>
</dbReference>
<feature type="signal peptide" evidence="12">
    <location>
        <begin position="1"/>
        <end position="27"/>
    </location>
</feature>
<evidence type="ECO:0000256" key="12">
    <source>
        <dbReference type="RuleBase" id="RU366078"/>
    </source>
</evidence>
<dbReference type="Proteomes" id="UP000075920">
    <property type="component" value="Unassembled WGS sequence"/>
</dbReference>
<evidence type="ECO:0000256" key="4">
    <source>
        <dbReference type="ARBA" id="ARBA00022670"/>
    </source>
</evidence>
<dbReference type="GO" id="GO:0005576">
    <property type="term" value="C:extracellular region"/>
    <property type="evidence" value="ECO:0007669"/>
    <property type="project" value="UniProtKB-SubCell"/>
</dbReference>
<evidence type="ECO:0000256" key="1">
    <source>
        <dbReference type="ARBA" id="ARBA00004613"/>
    </source>
</evidence>
<dbReference type="SMART" id="SM00020">
    <property type="entry name" value="Tryp_SPc"/>
    <property type="match status" value="1"/>
</dbReference>
<keyword evidence="7 12" id="KW-0720">Serine protease</keyword>
<keyword evidence="2 12" id="KW-0964">Secreted</keyword>
<dbReference type="SUPFAM" id="SSF50494">
    <property type="entry name" value="Trypsin-like serine proteases"/>
    <property type="match status" value="1"/>
</dbReference>
<dbReference type="Gene3D" id="2.40.10.10">
    <property type="entry name" value="Trypsin-like serine proteases"/>
    <property type="match status" value="2"/>
</dbReference>
<reference evidence="16" key="1">
    <citation type="submission" date="2013-03" db="EMBL/GenBank/DDBJ databases">
        <title>The Genome Sequence of Anopheles minimus MINIMUS1.</title>
        <authorList>
            <consortium name="The Broad Institute Genomics Platform"/>
            <person name="Neafsey D.E."/>
            <person name="Walton C."/>
            <person name="Walker B."/>
            <person name="Young S.K."/>
            <person name="Zeng Q."/>
            <person name="Gargeya S."/>
            <person name="Fitzgerald M."/>
            <person name="Haas B."/>
            <person name="Abouelleil A."/>
            <person name="Allen A.W."/>
            <person name="Alvarado L."/>
            <person name="Arachchi H.M."/>
            <person name="Berlin A.M."/>
            <person name="Chapman S.B."/>
            <person name="Gainer-Dewar J."/>
            <person name="Goldberg J."/>
            <person name="Griggs A."/>
            <person name="Gujja S."/>
            <person name="Hansen M."/>
            <person name="Howarth C."/>
            <person name="Imamovic A."/>
            <person name="Ireland A."/>
            <person name="Larimer J."/>
            <person name="McCowan C."/>
            <person name="Murphy C."/>
            <person name="Pearson M."/>
            <person name="Poon T.W."/>
            <person name="Priest M."/>
            <person name="Roberts A."/>
            <person name="Saif S."/>
            <person name="Shea T."/>
            <person name="Sisk P."/>
            <person name="Sykes S."/>
            <person name="Wortman J."/>
            <person name="Nusbaum C."/>
            <person name="Birren B."/>
        </authorList>
    </citation>
    <scope>NUCLEOTIDE SEQUENCE [LARGE SCALE GENOMIC DNA]</scope>
    <source>
        <strain evidence="16">MINIMUS1</strain>
    </source>
</reference>
<dbReference type="AlphaFoldDB" id="A0A182W9F1"/>
<comment type="similarity">
    <text evidence="11 12">Belongs to the peptidase S1 family. CLIP subfamily.</text>
</comment>
<feature type="domain" description="Clip" evidence="14">
    <location>
        <begin position="32"/>
        <end position="86"/>
    </location>
</feature>
<evidence type="ECO:0000256" key="7">
    <source>
        <dbReference type="ARBA" id="ARBA00022825"/>
    </source>
</evidence>
<dbReference type="InterPro" id="IPR022700">
    <property type="entry name" value="CLIP"/>
</dbReference>